<dbReference type="Pfam" id="PF03746">
    <property type="entry name" value="LamB_YcsF"/>
    <property type="match status" value="1"/>
</dbReference>
<evidence type="ECO:0000313" key="7">
    <source>
        <dbReference type="Proteomes" id="UP001609219"/>
    </source>
</evidence>
<comment type="similarity">
    <text evidence="1">Belongs to the LamB/PxpA family.</text>
</comment>
<keyword evidence="1" id="KW-0067">ATP-binding</keyword>
<dbReference type="CDD" id="cd10787">
    <property type="entry name" value="LamB_YcsF_like"/>
    <property type="match status" value="1"/>
</dbReference>
<dbReference type="Proteomes" id="UP001609176">
    <property type="component" value="Unassembled WGS sequence"/>
</dbReference>
<reference evidence="5 6" key="1">
    <citation type="submission" date="2024-10" db="EMBL/GenBank/DDBJ databases">
        <authorList>
            <person name="Riesco R."/>
        </authorList>
    </citation>
    <scope>NUCLEOTIDE SEQUENCE [LARGE SCALE GENOMIC DNA]</scope>
    <source>
        <strain evidence="4 6">NCIMB 15448</strain>
        <strain evidence="2 5">NCIMB 15449</strain>
        <strain evidence="3 7">NCIMB 15450</strain>
    </source>
</reference>
<proteinExistence type="inferred from homology"/>
<keyword evidence="7" id="KW-1185">Reference proteome</keyword>
<dbReference type="RefSeq" id="WP_395112617.1">
    <property type="nucleotide sequence ID" value="NZ_JBIMSN010000058.1"/>
</dbReference>
<comment type="subunit">
    <text evidence="1">Forms a complex composed of PxpA, PxpB and PxpC.</text>
</comment>
<organism evidence="3 7">
    <name type="scientific">Antrihabitans spumae</name>
    <dbReference type="NCBI Taxonomy" id="3373370"/>
    <lineage>
        <taxon>Bacteria</taxon>
        <taxon>Bacillati</taxon>
        <taxon>Actinomycetota</taxon>
        <taxon>Actinomycetes</taxon>
        <taxon>Mycobacteriales</taxon>
        <taxon>Nocardiaceae</taxon>
        <taxon>Antrihabitans</taxon>
    </lineage>
</organism>
<evidence type="ECO:0000256" key="1">
    <source>
        <dbReference type="HAMAP-Rule" id="MF_00691"/>
    </source>
</evidence>
<dbReference type="EMBL" id="JBIMSO010000010">
    <property type="protein sequence ID" value="MFH5207191.1"/>
    <property type="molecule type" value="Genomic_DNA"/>
</dbReference>
<evidence type="ECO:0000313" key="2">
    <source>
        <dbReference type="EMBL" id="MFH5207191.1"/>
    </source>
</evidence>
<gene>
    <name evidence="1" type="primary">pxpA</name>
    <name evidence="4" type="ORF">ACHIPV_27470</name>
    <name evidence="2" type="ORF">ACHIPZ_03010</name>
    <name evidence="3" type="ORF">ACHIRB_13820</name>
</gene>
<dbReference type="PANTHER" id="PTHR30292">
    <property type="entry name" value="UNCHARACTERIZED PROTEIN YBGL-RELATED"/>
    <property type="match status" value="1"/>
</dbReference>
<dbReference type="SUPFAM" id="SSF88713">
    <property type="entry name" value="Glycoside hydrolase/deacetylase"/>
    <property type="match status" value="1"/>
</dbReference>
<dbReference type="NCBIfam" id="NF003814">
    <property type="entry name" value="PRK05406.1-3"/>
    <property type="match status" value="1"/>
</dbReference>
<dbReference type="InterPro" id="IPR005501">
    <property type="entry name" value="LamB/YcsF/PxpA-like"/>
</dbReference>
<evidence type="ECO:0000313" key="3">
    <source>
        <dbReference type="EMBL" id="MFH5229635.1"/>
    </source>
</evidence>
<dbReference type="PANTHER" id="PTHR30292:SF0">
    <property type="entry name" value="5-OXOPROLINASE SUBUNIT A"/>
    <property type="match status" value="1"/>
</dbReference>
<comment type="caution">
    <text evidence="3">The sequence shown here is derived from an EMBL/GenBank/DDBJ whole genome shotgun (WGS) entry which is preliminary data.</text>
</comment>
<dbReference type="NCBIfam" id="NF003816">
    <property type="entry name" value="PRK05406.1-5"/>
    <property type="match status" value="1"/>
</dbReference>
<dbReference type="EMBL" id="JBIMSP010000084">
    <property type="protein sequence ID" value="MFH5245586.1"/>
    <property type="molecule type" value="Genomic_DNA"/>
</dbReference>
<evidence type="ECO:0000313" key="6">
    <source>
        <dbReference type="Proteomes" id="UP001609176"/>
    </source>
</evidence>
<name>A0ABW7K8F0_9NOCA</name>
<accession>A0ABW7K8F0</accession>
<keyword evidence="1" id="KW-0547">Nucleotide-binding</keyword>
<dbReference type="Gene3D" id="3.20.20.370">
    <property type="entry name" value="Glycoside hydrolase/deacetylase"/>
    <property type="match status" value="1"/>
</dbReference>
<comment type="function">
    <text evidence="1">Catalyzes the cleavage of 5-oxoproline to form L-glutamate coupled to the hydrolysis of ATP to ADP and inorganic phosphate.</text>
</comment>
<protein>
    <recommendedName>
        <fullName evidence="1">5-oxoprolinase subunit A</fullName>
        <shortName evidence="1">5-OPase subunit A</shortName>
        <ecNumber evidence="1">3.5.2.9</ecNumber>
    </recommendedName>
    <alternativeName>
        <fullName evidence="1">5-oxoprolinase (ATP-hydrolyzing) subunit A</fullName>
    </alternativeName>
</protein>
<dbReference type="Proteomes" id="UP001609219">
    <property type="component" value="Unassembled WGS sequence"/>
</dbReference>
<keyword evidence="1" id="KW-0378">Hydrolase</keyword>
<comment type="catalytic activity">
    <reaction evidence="1">
        <text>5-oxo-L-proline + ATP + 2 H2O = L-glutamate + ADP + phosphate + H(+)</text>
        <dbReference type="Rhea" id="RHEA:10348"/>
        <dbReference type="ChEBI" id="CHEBI:15377"/>
        <dbReference type="ChEBI" id="CHEBI:15378"/>
        <dbReference type="ChEBI" id="CHEBI:29985"/>
        <dbReference type="ChEBI" id="CHEBI:30616"/>
        <dbReference type="ChEBI" id="CHEBI:43474"/>
        <dbReference type="ChEBI" id="CHEBI:58402"/>
        <dbReference type="ChEBI" id="CHEBI:456216"/>
        <dbReference type="EC" id="3.5.2.9"/>
    </reaction>
</comment>
<evidence type="ECO:0000313" key="5">
    <source>
        <dbReference type="Proteomes" id="UP001609175"/>
    </source>
</evidence>
<dbReference type="Proteomes" id="UP001609175">
    <property type="component" value="Unassembled WGS sequence"/>
</dbReference>
<dbReference type="EMBL" id="JBIMSN010000058">
    <property type="protein sequence ID" value="MFH5229635.1"/>
    <property type="molecule type" value="Genomic_DNA"/>
</dbReference>
<dbReference type="InterPro" id="IPR011330">
    <property type="entry name" value="Glyco_hydro/deAcase_b/a-brl"/>
</dbReference>
<dbReference type="EC" id="3.5.2.9" evidence="1"/>
<dbReference type="HAMAP" id="MF_00691">
    <property type="entry name" value="PxpA"/>
    <property type="match status" value="1"/>
</dbReference>
<sequence>MAYDINCDLGEGFGQWRLGDDDALLDLVTSANVACGFHAGDPSIMRRTCDRAVRNGVRIGAHIGYRDLVGFGRRALALTATELRDESLYQIGALDAIAKAAGGTVTYVKPHGALYHSASIDFDMAQAIVAAAIAYNPDLAIMGPAESSLHRAALDAGATFNSEGFADRAYLSTGSLAPRSNASALLGVEAAVEQALALATTGTVETSDGGTVEVRADSICIHGDSPNCVEILERIRTCLRENQIPIEAPR</sequence>
<evidence type="ECO:0000313" key="4">
    <source>
        <dbReference type="EMBL" id="MFH5245586.1"/>
    </source>
</evidence>